<evidence type="ECO:0000313" key="2">
    <source>
        <dbReference type="Proteomes" id="UP000074294"/>
    </source>
</evidence>
<gene>
    <name evidence="1" type="ORF">APZ16_03800</name>
</gene>
<evidence type="ECO:0008006" key="3">
    <source>
        <dbReference type="Google" id="ProtNLM"/>
    </source>
</evidence>
<accession>A0A147JTB5</accession>
<dbReference type="InterPro" id="IPR003795">
    <property type="entry name" value="DUF192"/>
</dbReference>
<dbReference type="EMBL" id="LQMQ01000056">
    <property type="protein sequence ID" value="KUO39739.1"/>
    <property type="molecule type" value="Genomic_DNA"/>
</dbReference>
<evidence type="ECO:0000313" key="1">
    <source>
        <dbReference type="EMBL" id="KUO39739.1"/>
    </source>
</evidence>
<comment type="caution">
    <text evidence="1">The sequence shown here is derived from an EMBL/GenBank/DDBJ whole genome shotgun (WGS) entry which is preliminary data.</text>
</comment>
<reference evidence="1 2" key="1">
    <citation type="journal article" date="2016" name="Nat. Microbiol.">
        <title>Genomic inference of the metabolism of cosmopolitan subsurface Archaea, Hadesarchaea.</title>
        <authorList>
            <person name="Baker B.J."/>
            <person name="Saw J.H."/>
            <person name="Lind A.E."/>
            <person name="Lazar C.S."/>
            <person name="Hinrichs K.-U."/>
            <person name="Teske A.P."/>
            <person name="Ettema T.J."/>
        </authorList>
    </citation>
    <scope>NUCLEOTIDE SEQUENCE [LARGE SCALE GENOMIC DNA]</scope>
</reference>
<dbReference type="Gene3D" id="2.60.120.1140">
    <property type="entry name" value="Protein of unknown function DUF192"/>
    <property type="match status" value="1"/>
</dbReference>
<dbReference type="Pfam" id="PF02643">
    <property type="entry name" value="DUF192"/>
    <property type="match status" value="1"/>
</dbReference>
<dbReference type="PANTHER" id="PTHR37953">
    <property type="entry name" value="UPF0127 PROTEIN MJ1496"/>
    <property type="match status" value="1"/>
</dbReference>
<protein>
    <recommendedName>
        <fullName evidence="3">DUF192 domain-containing protein</fullName>
    </recommendedName>
</protein>
<dbReference type="STRING" id="1776334.APZ16_03800"/>
<dbReference type="PANTHER" id="PTHR37953:SF1">
    <property type="entry name" value="UPF0127 PROTEIN MJ1496"/>
    <property type="match status" value="1"/>
</dbReference>
<name>A0A147JTB5_HADYE</name>
<dbReference type="AlphaFoldDB" id="A0A147JTB5"/>
<dbReference type="InterPro" id="IPR038695">
    <property type="entry name" value="Saro_0823-like_sf"/>
</dbReference>
<organism evidence="1 2">
    <name type="scientific">Hadarchaeum yellowstonense</name>
    <dbReference type="NCBI Taxonomy" id="1776334"/>
    <lineage>
        <taxon>Archaea</taxon>
        <taxon>Methanobacteriati</taxon>
        <taxon>Candidatus Hadarchaeota</taxon>
        <taxon>Candidatus Hadarchaeia</taxon>
        <taxon>Candidatus Hadarchaeales</taxon>
        <taxon>Candidatus Hadarchaeaceae</taxon>
        <taxon>Candidatus Hadarchaeum</taxon>
    </lineage>
</organism>
<proteinExistence type="predicted"/>
<dbReference type="Proteomes" id="UP000074294">
    <property type="component" value="Unassembled WGS sequence"/>
</dbReference>
<sequence length="128" mass="14884">MGPRFPGKWKLIDSTTGTVIARRVGLADGFGSRFRGLMLRKRFPRGEALFFDFKKPGRNSVHMFFVRFPIDLLYLDSSFRVVEVRSYLRPWQLHRSRVVSRYLVELPAGTVSRLGVGLGHKIRLEKRF</sequence>